<evidence type="ECO:0000313" key="2">
    <source>
        <dbReference type="EMBL" id="KAJ8454390.1"/>
    </source>
</evidence>
<organism evidence="2 3">
    <name type="scientific">Trametes cubensis</name>
    <dbReference type="NCBI Taxonomy" id="1111947"/>
    <lineage>
        <taxon>Eukaryota</taxon>
        <taxon>Fungi</taxon>
        <taxon>Dikarya</taxon>
        <taxon>Basidiomycota</taxon>
        <taxon>Agaricomycotina</taxon>
        <taxon>Agaricomycetes</taxon>
        <taxon>Polyporales</taxon>
        <taxon>Polyporaceae</taxon>
        <taxon>Trametes</taxon>
    </lineage>
</organism>
<gene>
    <name evidence="2" type="ORF">ONZ51_g13048</name>
</gene>
<feature type="region of interest" description="Disordered" evidence="1">
    <location>
        <begin position="781"/>
        <end position="823"/>
    </location>
</feature>
<proteinExistence type="predicted"/>
<feature type="compositionally biased region" description="Acidic residues" evidence="1">
    <location>
        <begin position="866"/>
        <end position="877"/>
    </location>
</feature>
<feature type="region of interest" description="Disordered" evidence="1">
    <location>
        <begin position="847"/>
        <end position="891"/>
    </location>
</feature>
<feature type="region of interest" description="Disordered" evidence="1">
    <location>
        <begin position="911"/>
        <end position="931"/>
    </location>
</feature>
<evidence type="ECO:0000313" key="3">
    <source>
        <dbReference type="Proteomes" id="UP001215151"/>
    </source>
</evidence>
<protein>
    <submittedName>
        <fullName evidence="2">Uncharacterized protein</fullName>
    </submittedName>
</protein>
<feature type="compositionally biased region" description="Acidic residues" evidence="1">
    <location>
        <begin position="95"/>
        <end position="105"/>
    </location>
</feature>
<dbReference type="EMBL" id="JAPEVG010000978">
    <property type="protein sequence ID" value="KAJ8454390.1"/>
    <property type="molecule type" value="Genomic_DNA"/>
</dbReference>
<keyword evidence="3" id="KW-1185">Reference proteome</keyword>
<comment type="caution">
    <text evidence="2">The sequence shown here is derived from an EMBL/GenBank/DDBJ whole genome shotgun (WGS) entry which is preliminary data.</text>
</comment>
<dbReference type="PANTHER" id="PTHR33096">
    <property type="entry name" value="CXC2 DOMAIN-CONTAINING PROTEIN"/>
    <property type="match status" value="1"/>
</dbReference>
<reference evidence="2" key="1">
    <citation type="submission" date="2022-11" db="EMBL/GenBank/DDBJ databases">
        <title>Genome Sequence of Cubamyces cubensis.</title>
        <authorList>
            <person name="Buettner E."/>
        </authorList>
    </citation>
    <scope>NUCLEOTIDE SEQUENCE</scope>
    <source>
        <strain evidence="2">MPL-01</strain>
    </source>
</reference>
<dbReference type="Pfam" id="PF18758">
    <property type="entry name" value="KDZ"/>
    <property type="match status" value="1"/>
</dbReference>
<dbReference type="Proteomes" id="UP001215151">
    <property type="component" value="Unassembled WGS sequence"/>
</dbReference>
<evidence type="ECO:0000256" key="1">
    <source>
        <dbReference type="SAM" id="MobiDB-lite"/>
    </source>
</evidence>
<name>A0AAD7X4E4_9APHY</name>
<dbReference type="AlphaFoldDB" id="A0AAD7X4E4"/>
<dbReference type="PANTHER" id="PTHR33096:SF1">
    <property type="entry name" value="CXC1-LIKE CYSTEINE CLUSTER ASSOCIATED WITH KDZ TRANSPOSASES DOMAIN-CONTAINING PROTEIN"/>
    <property type="match status" value="1"/>
</dbReference>
<sequence length="931" mass="105063">MREVRTGVSRALGRDGPNWRVLNACPPCGYQLADEPPLLYTRLFAMDGNNSLKRLAPLGGRRAGDSRIFRDSDYFLPAAFVNTFAGEVRAKPKPEDDDDDDDDDKLDIRAYDPTAELDAVNTEQNVRSAEEGDPTDGMSLISGCTKNWKAAAAEEKKRSWGIFDETGVFASACRHGLILWLVDMIRSGELAKYPLAIMAKVMEVLGDRTLGGFNIGCSFQETLKASSLGPAFIKSGSHLCVNAFHGYAHNYRCQLHNHPNIVPGIGLEDLEVMEHIFSASNHLALIVRYASPYRRRVLIDAFFHHWDEEKYQNHGLMLYNNFCQAQDVVARGTIELSEALETLQLTVQDLQNFREQELSYFRTLGKEPPRDVHAVTYVERLQELNTISADLDDAEDVFLSTVPADYTPALFLPATNVPVTYEADLSATRKAETRCRFLRERQKVLMLEVAALEVKLGIPHRWQPGDPEYIKVMEYVAQRKYHCVLRRLQRLVVQRLFELHRLNLAQTAYRIRTHIAKQLQKRSRAIRNAVKNYNTAAAALQPPRPPLDWERVSHMTFVEEFELLQGTGSDLREKPWSEPVVRETTRLANKIERAREKLEHVAMETCRLHTSIRDEEDLFRVILDDLCSRGDPWYGPVLEHAMRRQRTNARILIYINKIYGAEGFTGTPGPGQRVGAIYPALLSQSELYARRRLKVLRALDVRARKRESSRREPCDVFCGDFDALCVDDLHARINDLRAHVDAHHARVNDLRNADDLSARIDNLHTRANDLRVDIDAHYSTMPMTPVPTSTTSVPIPTTTTSESTTLATPMTHAPTPTTSSTAISTNLTSMSTDTTGHSKSPFLVRSNRSSAVTEGLRRSLLPETDMVAEEDRDEVDSEDAHEQPEDIQEEEATAYLDFIANIVYFLSPSLPPLLPRYSSPPPPPPPPVPPP</sequence>
<dbReference type="InterPro" id="IPR040521">
    <property type="entry name" value="KDZ"/>
</dbReference>
<feature type="region of interest" description="Disordered" evidence="1">
    <location>
        <begin position="87"/>
        <end position="107"/>
    </location>
</feature>
<accession>A0AAD7X4E4</accession>